<dbReference type="PANTHER" id="PTHR33973">
    <property type="entry name" value="OS07G0153300 PROTEIN"/>
    <property type="match status" value="1"/>
</dbReference>
<gene>
    <name evidence="1" type="ORF">DSM104443_00643</name>
</gene>
<keyword evidence="2" id="KW-1185">Reference proteome</keyword>
<organism evidence="1 2">
    <name type="scientific">Usitatibacter rugosus</name>
    <dbReference type="NCBI Taxonomy" id="2732067"/>
    <lineage>
        <taxon>Bacteria</taxon>
        <taxon>Pseudomonadati</taxon>
        <taxon>Pseudomonadota</taxon>
        <taxon>Betaproteobacteria</taxon>
        <taxon>Nitrosomonadales</taxon>
        <taxon>Usitatibacteraceae</taxon>
        <taxon>Usitatibacter</taxon>
    </lineage>
</organism>
<evidence type="ECO:0000313" key="1">
    <source>
        <dbReference type="EMBL" id="QJR09594.1"/>
    </source>
</evidence>
<name>A0A6M4GSZ2_9PROT</name>
<evidence type="ECO:0008006" key="3">
    <source>
        <dbReference type="Google" id="ProtNLM"/>
    </source>
</evidence>
<dbReference type="Proteomes" id="UP000501534">
    <property type="component" value="Chromosome"/>
</dbReference>
<dbReference type="InterPro" id="IPR010775">
    <property type="entry name" value="DUF1365"/>
</dbReference>
<dbReference type="KEGG" id="uru:DSM104443_00643"/>
<dbReference type="EMBL" id="CP053069">
    <property type="protein sequence ID" value="QJR09594.1"/>
    <property type="molecule type" value="Genomic_DNA"/>
</dbReference>
<evidence type="ECO:0000313" key="2">
    <source>
        <dbReference type="Proteomes" id="UP000501534"/>
    </source>
</evidence>
<dbReference type="AlphaFoldDB" id="A0A6M4GSZ2"/>
<dbReference type="Pfam" id="PF07103">
    <property type="entry name" value="DUF1365"/>
    <property type="match status" value="1"/>
</dbReference>
<sequence length="253" mass="29127">MVSPRLLFGRVAHFRKRPAHHGFVYPVFCLRVPLSQIDALAGPLFGVDRFNLFSFKRRDFGPRDGTSLETWARKILADGHVAEADGEIVLQAFPRMLGYAFNPIGIWYCHDRAGQLRAVICEVSNTFGEHHNYLVAHGDRRPIAPGDWLTAAKAFHVSPFCEVEGHYRFRFTERGEHHTARIDYHDRDGPLLVTSISGDEREITTGLLARTFIAYPFMTLFVIGRIHWHALRLWAKRVPWFRKPEPPLQETTR</sequence>
<accession>A0A6M4GSZ2</accession>
<dbReference type="PANTHER" id="PTHR33973:SF4">
    <property type="entry name" value="OS07G0153300 PROTEIN"/>
    <property type="match status" value="1"/>
</dbReference>
<reference evidence="1 2" key="1">
    <citation type="submission" date="2020-04" db="EMBL/GenBank/DDBJ databases">
        <title>Usitatibacter rugosus gen. nov., sp. nov. and Usitatibacter palustris sp. nov., novel members of Usitatibacteraceae fam. nov. within the order Nitrosomonadales isolated from soil.</title>
        <authorList>
            <person name="Huber K.J."/>
            <person name="Neumann-Schaal M."/>
            <person name="Geppert A."/>
            <person name="Luckner M."/>
            <person name="Wanner G."/>
            <person name="Overmann J."/>
        </authorList>
    </citation>
    <scope>NUCLEOTIDE SEQUENCE [LARGE SCALE GENOMIC DNA]</scope>
    <source>
        <strain evidence="1 2">0125_3</strain>
    </source>
</reference>
<protein>
    <recommendedName>
        <fullName evidence="3">DUF1365 domain-containing protein</fullName>
    </recommendedName>
</protein>
<proteinExistence type="predicted"/>